<dbReference type="InterPro" id="IPR000626">
    <property type="entry name" value="Ubiquitin-like_dom"/>
</dbReference>
<dbReference type="InterPro" id="IPR009060">
    <property type="entry name" value="UBA-like_sf"/>
</dbReference>
<dbReference type="InterPro" id="IPR015496">
    <property type="entry name" value="Ubiquilin"/>
</dbReference>
<proteinExistence type="predicted"/>
<dbReference type="VEuPathDB" id="MicrosporidiaDB:THOM_0646"/>
<keyword evidence="5" id="KW-1185">Reference proteome</keyword>
<organism evidence="4 5">
    <name type="scientific">Trachipleistophora hominis</name>
    <name type="common">Microsporidian parasite</name>
    <dbReference type="NCBI Taxonomy" id="72359"/>
    <lineage>
        <taxon>Eukaryota</taxon>
        <taxon>Fungi</taxon>
        <taxon>Fungi incertae sedis</taxon>
        <taxon>Microsporidia</taxon>
        <taxon>Pleistophoridae</taxon>
        <taxon>Trachipleistophora</taxon>
    </lineage>
</organism>
<dbReference type="Pfam" id="PF00627">
    <property type="entry name" value="UBA"/>
    <property type="match status" value="1"/>
</dbReference>
<dbReference type="InterPro" id="IPR015940">
    <property type="entry name" value="UBA"/>
</dbReference>
<dbReference type="Proteomes" id="UP000011185">
    <property type="component" value="Unassembled WGS sequence"/>
</dbReference>
<feature type="region of interest" description="Disordered" evidence="1">
    <location>
        <begin position="82"/>
        <end position="102"/>
    </location>
</feature>
<dbReference type="SUPFAM" id="SSF54236">
    <property type="entry name" value="Ubiquitin-like"/>
    <property type="match status" value="1"/>
</dbReference>
<dbReference type="PANTHER" id="PTHR10677:SF3">
    <property type="entry name" value="FI07626P-RELATED"/>
    <property type="match status" value="1"/>
</dbReference>
<dbReference type="PROSITE" id="PS50030">
    <property type="entry name" value="UBA"/>
    <property type="match status" value="1"/>
</dbReference>
<dbReference type="SUPFAM" id="SSF46934">
    <property type="entry name" value="UBA-like"/>
    <property type="match status" value="1"/>
</dbReference>
<dbReference type="AlphaFoldDB" id="L7JY26"/>
<dbReference type="STRING" id="72359.L7JY26"/>
<dbReference type="PANTHER" id="PTHR10677">
    <property type="entry name" value="UBIQUILIN"/>
    <property type="match status" value="1"/>
</dbReference>
<feature type="domain" description="UBA" evidence="2">
    <location>
        <begin position="253"/>
        <end position="297"/>
    </location>
</feature>
<dbReference type="HOGENOM" id="CLU_915826_0_0_1"/>
<evidence type="ECO:0000256" key="1">
    <source>
        <dbReference type="SAM" id="MobiDB-lite"/>
    </source>
</evidence>
<dbReference type="EMBL" id="JH993854">
    <property type="protein sequence ID" value="ELQ76334.1"/>
    <property type="molecule type" value="Genomic_DNA"/>
</dbReference>
<dbReference type="GO" id="GO:0006511">
    <property type="term" value="P:ubiquitin-dependent protein catabolic process"/>
    <property type="evidence" value="ECO:0007669"/>
    <property type="project" value="TreeGrafter"/>
</dbReference>
<dbReference type="InParanoid" id="L7JY26"/>
<gene>
    <name evidence="4" type="ORF">THOM_0646</name>
</gene>
<feature type="domain" description="Ubiquitin-like" evidence="3">
    <location>
        <begin position="3"/>
        <end position="73"/>
    </location>
</feature>
<dbReference type="SMART" id="SM00165">
    <property type="entry name" value="UBA"/>
    <property type="match status" value="1"/>
</dbReference>
<dbReference type="OrthoDB" id="267397at2759"/>
<dbReference type="PROSITE" id="PS50053">
    <property type="entry name" value="UBIQUITIN_2"/>
    <property type="match status" value="1"/>
</dbReference>
<evidence type="ECO:0000313" key="4">
    <source>
        <dbReference type="EMBL" id="ELQ76334.1"/>
    </source>
</evidence>
<evidence type="ECO:0000259" key="2">
    <source>
        <dbReference type="PROSITE" id="PS50030"/>
    </source>
</evidence>
<name>L7JY26_TRAHO</name>
<dbReference type="Gene3D" id="1.10.8.10">
    <property type="entry name" value="DNA helicase RuvA subunit, C-terminal domain"/>
    <property type="match status" value="1"/>
</dbReference>
<dbReference type="InterPro" id="IPR029071">
    <property type="entry name" value="Ubiquitin-like_domsf"/>
</dbReference>
<dbReference type="GO" id="GO:0031593">
    <property type="term" value="F:polyubiquitin modification-dependent protein binding"/>
    <property type="evidence" value="ECO:0007669"/>
    <property type="project" value="TreeGrafter"/>
</dbReference>
<dbReference type="CDD" id="cd17039">
    <property type="entry name" value="Ubl_ubiquitin_like"/>
    <property type="match status" value="1"/>
</dbReference>
<sequence>MKISLNFRSTKYSLEVDENEKIGAARERFFDMIKDAHSDVNINDLKFVGMAKFLDNEKTFSEEGIKPDSTILVHKALPKKEKDSKKDVKTSTSTGTAMPPFSNMNVPPVDAFGGINSSVINNQMNLLLNDPETLDLTIKTIMPTATNEERELYKKTFVENCRRFKDNPELLKQMTSQMQGMVGNNNVNPYMPASPAMNPYSPVMPNYNIQPPPYNPYYINPYAQQYPMPSPTVPCFHGFYPLNYSLPGQPKEDMEKRFEVQLKTLNEMGYTNKQHNLQALAQTGGDVNDAVNLLLDWLAGQRKE</sequence>
<accession>L7JY26</accession>
<reference evidence="4 5" key="1">
    <citation type="journal article" date="2012" name="PLoS Pathog.">
        <title>The genome of the obligate intracellular parasite Trachipleistophora hominis: new insights into microsporidian genome dynamics and reductive evolution.</title>
        <authorList>
            <person name="Heinz E."/>
            <person name="Williams T.A."/>
            <person name="Nakjang S."/>
            <person name="Noel C.J."/>
            <person name="Swan D.C."/>
            <person name="Goldberg A.V."/>
            <person name="Harris S.R."/>
            <person name="Weinmaier T."/>
            <person name="Markert S."/>
            <person name="Becher D."/>
            <person name="Bernhardt J."/>
            <person name="Dagan T."/>
            <person name="Hacker C."/>
            <person name="Lucocq J.M."/>
            <person name="Schweder T."/>
            <person name="Rattei T."/>
            <person name="Hall N."/>
            <person name="Hirt R.P."/>
            <person name="Embley T.M."/>
        </authorList>
    </citation>
    <scope>NUCLEOTIDE SEQUENCE [LARGE SCALE GENOMIC DNA]</scope>
</reference>
<dbReference type="OMA" id="GQPKEDM"/>
<dbReference type="GO" id="GO:0005829">
    <property type="term" value="C:cytosol"/>
    <property type="evidence" value="ECO:0007669"/>
    <property type="project" value="TreeGrafter"/>
</dbReference>
<evidence type="ECO:0000259" key="3">
    <source>
        <dbReference type="PROSITE" id="PS50053"/>
    </source>
</evidence>
<protein>
    <submittedName>
        <fullName evidence="4">Ubiquitin-like protein</fullName>
    </submittedName>
</protein>
<evidence type="ECO:0000313" key="5">
    <source>
        <dbReference type="Proteomes" id="UP000011185"/>
    </source>
</evidence>